<keyword evidence="4" id="KW-0731">Sigma factor</keyword>
<comment type="subunit">
    <text evidence="2">Interacts transiently with the RNA polymerase catalytic core formed by RpoA, RpoB, RpoC and RpoZ (2 alpha, 1 beta, 1 beta' and 1 omega subunit) to form the RNA polymerase holoenzyme that can initiate transcription.</text>
</comment>
<protein>
    <submittedName>
        <fullName evidence="8">RNA polymerase sigma-70 factor</fullName>
    </submittedName>
</protein>
<dbReference type="NCBIfam" id="NF007214">
    <property type="entry name" value="PRK09636.1"/>
    <property type="match status" value="1"/>
</dbReference>
<dbReference type="InterPro" id="IPR014284">
    <property type="entry name" value="RNA_pol_sigma-70_dom"/>
</dbReference>
<dbReference type="Gene3D" id="1.10.1740.10">
    <property type="match status" value="1"/>
</dbReference>
<feature type="domain" description="RNA polymerase sigma-70 region 2" evidence="6">
    <location>
        <begin position="25"/>
        <end position="88"/>
    </location>
</feature>
<name>A0ABW0Z3U5_9ACTN</name>
<dbReference type="SUPFAM" id="SSF54427">
    <property type="entry name" value="NTF2-like"/>
    <property type="match status" value="1"/>
</dbReference>
<dbReference type="SUPFAM" id="SSF88946">
    <property type="entry name" value="Sigma2 domain of RNA polymerase sigma factors"/>
    <property type="match status" value="1"/>
</dbReference>
<dbReference type="InterPro" id="IPR013324">
    <property type="entry name" value="RNA_pol_sigma_r3/r4-like"/>
</dbReference>
<evidence type="ECO:0000256" key="2">
    <source>
        <dbReference type="ARBA" id="ARBA00011344"/>
    </source>
</evidence>
<dbReference type="PANTHER" id="PTHR30173">
    <property type="entry name" value="SIGMA 19 FACTOR"/>
    <property type="match status" value="1"/>
</dbReference>
<evidence type="ECO:0000256" key="3">
    <source>
        <dbReference type="ARBA" id="ARBA00023015"/>
    </source>
</evidence>
<dbReference type="SUPFAM" id="SSF88659">
    <property type="entry name" value="Sigma3 and sigma4 domains of RNA polymerase sigma factors"/>
    <property type="match status" value="1"/>
</dbReference>
<keyword evidence="5" id="KW-0804">Transcription</keyword>
<dbReference type="InterPro" id="IPR052704">
    <property type="entry name" value="ECF_Sigma-70_Domain"/>
</dbReference>
<evidence type="ECO:0000313" key="9">
    <source>
        <dbReference type="Proteomes" id="UP001596083"/>
    </source>
</evidence>
<dbReference type="InterPro" id="IPR013325">
    <property type="entry name" value="RNA_pol_sigma_r2"/>
</dbReference>
<evidence type="ECO:0000313" key="8">
    <source>
        <dbReference type="EMBL" id="MFC5723416.1"/>
    </source>
</evidence>
<evidence type="ECO:0000256" key="1">
    <source>
        <dbReference type="ARBA" id="ARBA00010641"/>
    </source>
</evidence>
<dbReference type="InterPro" id="IPR014303">
    <property type="entry name" value="RNA_pol_sigma-70_ECF"/>
</dbReference>
<keyword evidence="9" id="KW-1185">Reference proteome</keyword>
<sequence>MWTSRGAGGWDGAVTTTRERALTAFEEQRPVLTGVAYRMLGRVGDAEDIVQEAWLRWSRAEHGDVRDARGYLVRVTTRLALDRLRQDRARREAYVGPWLPEPLVTDYGPAVPDTAEQAVLADSVSLAVLVVLESLSPLERAVFVLREAFGFPYREIAEVLERSEAAVRQLAGRARRHVDERRPRFAVDPVQRRELTEQFLAAAGGGSFERMLELLAPDVRLVGDSGGRSKAPLRVIESADKVARFLLAVAPNTPAGAELRFLELNGGPAVLLLDGGRPDTALALDVVDGRITAVYLQRNPDKLGALAGG</sequence>
<dbReference type="InterPro" id="IPR013249">
    <property type="entry name" value="RNA_pol_sigma70_r4_t2"/>
</dbReference>
<dbReference type="RefSeq" id="WP_390319637.1">
    <property type="nucleotide sequence ID" value="NZ_JBHSPB010000017.1"/>
</dbReference>
<dbReference type="InterPro" id="IPR032710">
    <property type="entry name" value="NTF2-like_dom_sf"/>
</dbReference>
<comment type="similarity">
    <text evidence="1">Belongs to the sigma-70 factor family. ECF subfamily.</text>
</comment>
<dbReference type="NCBIfam" id="TIGR02937">
    <property type="entry name" value="sigma70-ECF"/>
    <property type="match status" value="1"/>
</dbReference>
<dbReference type="Pfam" id="PF04542">
    <property type="entry name" value="Sigma70_r2"/>
    <property type="match status" value="1"/>
</dbReference>
<feature type="domain" description="RNA polymerase sigma factor 70 region 4 type 2" evidence="7">
    <location>
        <begin position="127"/>
        <end position="177"/>
    </location>
</feature>
<dbReference type="Pfam" id="PF08281">
    <property type="entry name" value="Sigma70_r4_2"/>
    <property type="match status" value="1"/>
</dbReference>
<organism evidence="8 9">
    <name type="scientific">Streptomyces gamaensis</name>
    <dbReference type="NCBI Taxonomy" id="1763542"/>
    <lineage>
        <taxon>Bacteria</taxon>
        <taxon>Bacillati</taxon>
        <taxon>Actinomycetota</taxon>
        <taxon>Actinomycetes</taxon>
        <taxon>Kitasatosporales</taxon>
        <taxon>Streptomycetaceae</taxon>
        <taxon>Streptomyces</taxon>
    </lineage>
</organism>
<dbReference type="Proteomes" id="UP001596083">
    <property type="component" value="Unassembled WGS sequence"/>
</dbReference>
<evidence type="ECO:0000256" key="4">
    <source>
        <dbReference type="ARBA" id="ARBA00023082"/>
    </source>
</evidence>
<evidence type="ECO:0000256" key="5">
    <source>
        <dbReference type="ARBA" id="ARBA00023163"/>
    </source>
</evidence>
<proteinExistence type="inferred from homology"/>
<evidence type="ECO:0000259" key="6">
    <source>
        <dbReference type="Pfam" id="PF04542"/>
    </source>
</evidence>
<dbReference type="EMBL" id="JBHSPB010000017">
    <property type="protein sequence ID" value="MFC5723416.1"/>
    <property type="molecule type" value="Genomic_DNA"/>
</dbReference>
<comment type="caution">
    <text evidence="8">The sequence shown here is derived from an EMBL/GenBank/DDBJ whole genome shotgun (WGS) entry which is preliminary data.</text>
</comment>
<dbReference type="Gene3D" id="1.10.10.10">
    <property type="entry name" value="Winged helix-like DNA-binding domain superfamily/Winged helix DNA-binding domain"/>
    <property type="match status" value="1"/>
</dbReference>
<evidence type="ECO:0000259" key="7">
    <source>
        <dbReference type="Pfam" id="PF08281"/>
    </source>
</evidence>
<keyword evidence="3" id="KW-0805">Transcription regulation</keyword>
<dbReference type="PANTHER" id="PTHR30173:SF36">
    <property type="entry name" value="ECF RNA POLYMERASE SIGMA FACTOR SIGJ"/>
    <property type="match status" value="1"/>
</dbReference>
<dbReference type="NCBIfam" id="TIGR02957">
    <property type="entry name" value="SigX4"/>
    <property type="match status" value="1"/>
</dbReference>
<gene>
    <name evidence="8" type="ORF">ACFP1Z_24950</name>
</gene>
<dbReference type="InterPro" id="IPR036388">
    <property type="entry name" value="WH-like_DNA-bd_sf"/>
</dbReference>
<reference evidence="9" key="1">
    <citation type="journal article" date="2019" name="Int. J. Syst. Evol. Microbiol.">
        <title>The Global Catalogue of Microorganisms (GCM) 10K type strain sequencing project: providing services to taxonomists for standard genome sequencing and annotation.</title>
        <authorList>
            <consortium name="The Broad Institute Genomics Platform"/>
            <consortium name="The Broad Institute Genome Sequencing Center for Infectious Disease"/>
            <person name="Wu L."/>
            <person name="Ma J."/>
        </authorList>
    </citation>
    <scope>NUCLEOTIDE SEQUENCE [LARGE SCALE GENOMIC DNA]</scope>
    <source>
        <strain evidence="9">CGMCC 4.7304</strain>
    </source>
</reference>
<dbReference type="InterPro" id="IPR007627">
    <property type="entry name" value="RNA_pol_sigma70_r2"/>
</dbReference>
<accession>A0ABW0Z3U5</accession>